<keyword evidence="1" id="KW-0472">Membrane</keyword>
<keyword evidence="1" id="KW-1133">Transmembrane helix</keyword>
<sequence>MRSRRDLGSTLTIVMFLPLACFSERARCVHIEMGVMARRRLFAFFFFFFFATSFLVTTSSHRQKWISRFSSLVGSAARIRLGGLRSREISGGCFKSSRDGLVIFRRLRTGSRFDGA</sequence>
<evidence type="ECO:0000256" key="1">
    <source>
        <dbReference type="SAM" id="Phobius"/>
    </source>
</evidence>
<feature type="transmembrane region" description="Helical" evidence="1">
    <location>
        <begin position="41"/>
        <end position="58"/>
    </location>
</feature>
<evidence type="ECO:0000313" key="2">
    <source>
        <dbReference type="EMBL" id="KAK3308738.1"/>
    </source>
</evidence>
<dbReference type="RefSeq" id="XP_062724518.1">
    <property type="nucleotide sequence ID" value="XM_062868821.1"/>
</dbReference>
<keyword evidence="1" id="KW-0812">Transmembrane</keyword>
<accession>A0AAJ0GYY5</accession>
<proteinExistence type="predicted"/>
<dbReference type="EMBL" id="JAUDZG010000002">
    <property type="protein sequence ID" value="KAK3308738.1"/>
    <property type="molecule type" value="Genomic_DNA"/>
</dbReference>
<reference evidence="2" key="2">
    <citation type="submission" date="2023-06" db="EMBL/GenBank/DDBJ databases">
        <authorList>
            <consortium name="Lawrence Berkeley National Laboratory"/>
            <person name="Mondo S.J."/>
            <person name="Hensen N."/>
            <person name="Bonometti L."/>
            <person name="Westerberg I."/>
            <person name="Brannstrom I.O."/>
            <person name="Guillou S."/>
            <person name="Cros-Aarteil S."/>
            <person name="Calhoun S."/>
            <person name="Haridas S."/>
            <person name="Kuo A."/>
            <person name="Pangilinan J."/>
            <person name="Riley R."/>
            <person name="Labutti K."/>
            <person name="Andreopoulos B."/>
            <person name="Lipzen A."/>
            <person name="Chen C."/>
            <person name="Yanf M."/>
            <person name="Daum C."/>
            <person name="Ng V."/>
            <person name="Clum A."/>
            <person name="Steindorff A."/>
            <person name="Ohm R."/>
            <person name="Martin F."/>
            <person name="Silar P."/>
            <person name="Natvig D."/>
            <person name="Lalanne C."/>
            <person name="Gautier V."/>
            <person name="Ament-Velasquez S.L."/>
            <person name="Kruys A."/>
            <person name="Hutchinson M.I."/>
            <person name="Powell A.J."/>
            <person name="Barry K."/>
            <person name="Miller A.N."/>
            <person name="Grigoriev I.V."/>
            <person name="Debuchy R."/>
            <person name="Gladieux P."/>
            <person name="Thoren M.H."/>
            <person name="Johannesson H."/>
        </authorList>
    </citation>
    <scope>NUCLEOTIDE SEQUENCE</scope>
    <source>
        <strain evidence="2">CBS 333.67</strain>
    </source>
</reference>
<evidence type="ECO:0000313" key="3">
    <source>
        <dbReference type="Proteomes" id="UP001273166"/>
    </source>
</evidence>
<dbReference type="AlphaFoldDB" id="A0AAJ0GYY5"/>
<protein>
    <submittedName>
        <fullName evidence="2">Uncharacterized protein</fullName>
    </submittedName>
</protein>
<comment type="caution">
    <text evidence="2">The sequence shown here is derived from an EMBL/GenBank/DDBJ whole genome shotgun (WGS) entry which is preliminary data.</text>
</comment>
<keyword evidence="3" id="KW-1185">Reference proteome</keyword>
<name>A0AAJ0GYY5_9PEZI</name>
<organism evidence="2 3">
    <name type="scientific">Chaetomium strumarium</name>
    <dbReference type="NCBI Taxonomy" id="1170767"/>
    <lineage>
        <taxon>Eukaryota</taxon>
        <taxon>Fungi</taxon>
        <taxon>Dikarya</taxon>
        <taxon>Ascomycota</taxon>
        <taxon>Pezizomycotina</taxon>
        <taxon>Sordariomycetes</taxon>
        <taxon>Sordariomycetidae</taxon>
        <taxon>Sordariales</taxon>
        <taxon>Chaetomiaceae</taxon>
        <taxon>Chaetomium</taxon>
    </lineage>
</organism>
<dbReference type="GeneID" id="87887650"/>
<gene>
    <name evidence="2" type="ORF">B0T15DRAFT_525137</name>
</gene>
<dbReference type="Proteomes" id="UP001273166">
    <property type="component" value="Unassembled WGS sequence"/>
</dbReference>
<reference evidence="2" key="1">
    <citation type="journal article" date="2023" name="Mol. Phylogenet. Evol.">
        <title>Genome-scale phylogeny and comparative genomics of the fungal order Sordariales.</title>
        <authorList>
            <person name="Hensen N."/>
            <person name="Bonometti L."/>
            <person name="Westerberg I."/>
            <person name="Brannstrom I.O."/>
            <person name="Guillou S."/>
            <person name="Cros-Aarteil S."/>
            <person name="Calhoun S."/>
            <person name="Haridas S."/>
            <person name="Kuo A."/>
            <person name="Mondo S."/>
            <person name="Pangilinan J."/>
            <person name="Riley R."/>
            <person name="LaButti K."/>
            <person name="Andreopoulos B."/>
            <person name="Lipzen A."/>
            <person name="Chen C."/>
            <person name="Yan M."/>
            <person name="Daum C."/>
            <person name="Ng V."/>
            <person name="Clum A."/>
            <person name="Steindorff A."/>
            <person name="Ohm R.A."/>
            <person name="Martin F."/>
            <person name="Silar P."/>
            <person name="Natvig D.O."/>
            <person name="Lalanne C."/>
            <person name="Gautier V."/>
            <person name="Ament-Velasquez S.L."/>
            <person name="Kruys A."/>
            <person name="Hutchinson M.I."/>
            <person name="Powell A.J."/>
            <person name="Barry K."/>
            <person name="Miller A.N."/>
            <person name="Grigoriev I.V."/>
            <person name="Debuchy R."/>
            <person name="Gladieux P."/>
            <person name="Hiltunen Thoren M."/>
            <person name="Johannesson H."/>
        </authorList>
    </citation>
    <scope>NUCLEOTIDE SEQUENCE</scope>
    <source>
        <strain evidence="2">CBS 333.67</strain>
    </source>
</reference>